<gene>
    <name evidence="1" type="ORF">SAMN02745131_01222</name>
</gene>
<evidence type="ECO:0000313" key="2">
    <source>
        <dbReference type="Proteomes" id="UP000184048"/>
    </source>
</evidence>
<dbReference type="InterPro" id="IPR007922">
    <property type="entry name" value="DciA-like"/>
</dbReference>
<dbReference type="STRING" id="1121884.SAMN02745131_01222"/>
<accession>A0A1M4WTU0</accession>
<dbReference type="PANTHER" id="PTHR36456:SF1">
    <property type="entry name" value="UPF0232 PROTEIN SCO3875"/>
    <property type="match status" value="1"/>
</dbReference>
<dbReference type="AlphaFoldDB" id="A0A1M4WTU0"/>
<dbReference type="PANTHER" id="PTHR36456">
    <property type="entry name" value="UPF0232 PROTEIN SCO3875"/>
    <property type="match status" value="1"/>
</dbReference>
<proteinExistence type="predicted"/>
<keyword evidence="2" id="KW-1185">Reference proteome</keyword>
<evidence type="ECO:0008006" key="3">
    <source>
        <dbReference type="Google" id="ProtNLM"/>
    </source>
</evidence>
<reference evidence="1 2" key="1">
    <citation type="submission" date="2016-11" db="EMBL/GenBank/DDBJ databases">
        <authorList>
            <person name="Jaros S."/>
            <person name="Januszkiewicz K."/>
            <person name="Wedrychowicz H."/>
        </authorList>
    </citation>
    <scope>NUCLEOTIDE SEQUENCE [LARGE SCALE GENOMIC DNA]</scope>
    <source>
        <strain evidence="1 2">DSM 18119</strain>
    </source>
</reference>
<dbReference type="OrthoDB" id="9804942at2"/>
<name>A0A1M4WTU0_9BACT</name>
<protein>
    <recommendedName>
        <fullName evidence="3">DUF721 domain-containing protein</fullName>
    </recommendedName>
</protein>
<organism evidence="1 2">
    <name type="scientific">Flavisolibacter ginsengisoli DSM 18119</name>
    <dbReference type="NCBI Taxonomy" id="1121884"/>
    <lineage>
        <taxon>Bacteria</taxon>
        <taxon>Pseudomonadati</taxon>
        <taxon>Bacteroidota</taxon>
        <taxon>Chitinophagia</taxon>
        <taxon>Chitinophagales</taxon>
        <taxon>Chitinophagaceae</taxon>
        <taxon>Flavisolibacter</taxon>
    </lineage>
</organism>
<sequence>MGQYSIGDVLKQYLAQSRIKGDIQALQIDQVWENVMGKTIARYTESLKVINKTLFITTNVAPLKQELNFQKEKIKLRVNEALGEKVIENIVIQ</sequence>
<dbReference type="Pfam" id="PF05258">
    <property type="entry name" value="DciA"/>
    <property type="match status" value="1"/>
</dbReference>
<dbReference type="RefSeq" id="WP_072834450.1">
    <property type="nucleotide sequence ID" value="NZ_FQUU01000004.1"/>
</dbReference>
<dbReference type="EMBL" id="FQUU01000004">
    <property type="protein sequence ID" value="SHE84721.1"/>
    <property type="molecule type" value="Genomic_DNA"/>
</dbReference>
<dbReference type="Proteomes" id="UP000184048">
    <property type="component" value="Unassembled WGS sequence"/>
</dbReference>
<evidence type="ECO:0000313" key="1">
    <source>
        <dbReference type="EMBL" id="SHE84721.1"/>
    </source>
</evidence>